<dbReference type="InterPro" id="IPR027463">
    <property type="entry name" value="AcrB_DN_DC_subdom"/>
</dbReference>
<feature type="transmembrane region" description="Helical" evidence="1">
    <location>
        <begin position="873"/>
        <end position="893"/>
    </location>
</feature>
<feature type="transmembrane region" description="Helical" evidence="1">
    <location>
        <begin position="460"/>
        <end position="483"/>
    </location>
</feature>
<dbReference type="EMBL" id="FNBG01000063">
    <property type="protein sequence ID" value="SDG56939.1"/>
    <property type="molecule type" value="Genomic_DNA"/>
</dbReference>
<feature type="transmembrane region" description="Helical" evidence="1">
    <location>
        <begin position="519"/>
        <end position="538"/>
    </location>
</feature>
<keyword evidence="1" id="KW-0812">Transmembrane</keyword>
<sequence length="1028" mass="112198">MRKLVDFSLKRASVIIIMVILLLLGGSYSAVNLQTENMPDITFPNVMVTTVYPASPNEVLERVTKPLENAISSLDNIKSMSSTSSDNMSQIMVELRAGQNSEKAKTEIESLLNTLELPGEASRPMVFTEGFASVPIYRMSIHVKENESQTVLDRALEETILPKLQSITGLDHLDVVGQRKRVMSIQFDADKINYYNLTPSDITEQLSGGISSHSAGEIQIVGNTLKVNVDEQINSVSELQQYPINLPNNSSISLDQLATVESIYESKFLSRFDGHSAVAINLYKTKSTNIVDFSKQVAEFSENLQSEIPELQFETIQNSAIEIESSIHGMIREGALGGLLAAIMILLFLRNIRMTLIVVVSIPLSILFSLLLMGFMDISLNTMTLGGMAIAIGRVVDDTIVVIENIYSELHKAEERNESVIKYATLQVGSAITSSTLTTVGVFSPIAFVSGIVGQVFMPFAITLMCALMASLLVALTVVPLLAKIFVLNAKNKKVHHENPQNKMVLWYKGILEWTLNHPIITVGLSGICFVLVVVLTVPQLPVSFMPVGKSEKGIYFQVSLPKESSMESTDNIVAEFEEMLSEQKGELNYVQSLIGYNYSNDQYPYIFSFFAEVGSDYDAKTQVGKYKELMEQRLPEGSEVNAGVLSYGDGESYSMYSYSLRGDDYFALKDAALMVKTELKDIQDLSNVKDSLSEEKSQISVSVDQDKAKEYGLNPALVANSVQLWISEMTLGEVELNHQKYELKLGLSPQDKSSVDKIEKLQIKSPTGNSVYLSEIASVKMIQSPVTIERDNKKQVVHITAMIESDNVGGVSEQATSKITGLQLPAGVTGSETGASEEIDESFGQMFVAMIISVMVVYLIMVISFGNARAPFSIMFSLPLAAIGGLIALLLTNESINVTSLIGFLMLIGIVVANAIVLIDRVQQLREEGYGVKEALLEAGVSRLRPIIMTAGATVIVLIPIAVGMSEGTLISKGLAVVVIGGMITSTLLTLVVVPCVYALLEKSYAWIVGRFRKGADDGSAIDPSSI</sequence>
<dbReference type="InterPro" id="IPR001036">
    <property type="entry name" value="Acrflvin-R"/>
</dbReference>
<accession>A0A1G7VC68</accession>
<feature type="transmembrane region" description="Helical" evidence="1">
    <location>
        <begin position="330"/>
        <end position="349"/>
    </location>
</feature>
<feature type="transmembrane region" description="Helical" evidence="1">
    <location>
        <begin position="899"/>
        <end position="920"/>
    </location>
</feature>
<dbReference type="STRING" id="670482.SAMN04488542_1632"/>
<dbReference type="SUPFAM" id="SSF82693">
    <property type="entry name" value="Multidrug efflux transporter AcrB pore domain, PN1, PN2, PC1 and PC2 subdomains"/>
    <property type="match status" value="2"/>
</dbReference>
<dbReference type="RefSeq" id="WP_091236623.1">
    <property type="nucleotide sequence ID" value="NZ_FNBG01000063.1"/>
</dbReference>
<reference evidence="2 3" key="1">
    <citation type="submission" date="2016-10" db="EMBL/GenBank/DDBJ databases">
        <authorList>
            <person name="de Groot N.N."/>
        </authorList>
    </citation>
    <scope>NUCLEOTIDE SEQUENCE [LARGE SCALE GENOMIC DNA]</scope>
    <source>
        <strain evidence="2 3">DSM 28129</strain>
    </source>
</reference>
<evidence type="ECO:0000256" key="1">
    <source>
        <dbReference type="SAM" id="Phobius"/>
    </source>
</evidence>
<dbReference type="PRINTS" id="PR00702">
    <property type="entry name" value="ACRIFLAVINRP"/>
</dbReference>
<dbReference type="Gene3D" id="3.30.2090.10">
    <property type="entry name" value="Multidrug efflux transporter AcrB TolC docking domain, DN and DC subdomains"/>
    <property type="match status" value="2"/>
</dbReference>
<proteinExistence type="predicted"/>
<feature type="transmembrane region" description="Helical" evidence="1">
    <location>
        <begin position="976"/>
        <end position="1002"/>
    </location>
</feature>
<dbReference type="Pfam" id="PF00873">
    <property type="entry name" value="ACR_tran"/>
    <property type="match status" value="1"/>
</dbReference>
<name>A0A1G7VC68_9BACL</name>
<evidence type="ECO:0000313" key="2">
    <source>
        <dbReference type="EMBL" id="SDG56939.1"/>
    </source>
</evidence>
<dbReference type="Gene3D" id="3.30.70.1440">
    <property type="entry name" value="Multidrug efflux transporter AcrB pore domain"/>
    <property type="match status" value="1"/>
</dbReference>
<protein>
    <submittedName>
        <fullName evidence="2">Multidrug efflux pump subunit AcrB</fullName>
    </submittedName>
</protein>
<dbReference type="GO" id="GO:0042910">
    <property type="term" value="F:xenobiotic transmembrane transporter activity"/>
    <property type="evidence" value="ECO:0007669"/>
    <property type="project" value="TreeGrafter"/>
</dbReference>
<evidence type="ECO:0000313" key="3">
    <source>
        <dbReference type="Proteomes" id="UP000198972"/>
    </source>
</evidence>
<gene>
    <name evidence="2" type="ORF">SAMN04488542_1632</name>
</gene>
<dbReference type="SUPFAM" id="SSF82714">
    <property type="entry name" value="Multidrug efflux transporter AcrB TolC docking domain, DN and DC subdomains"/>
    <property type="match status" value="2"/>
</dbReference>
<feature type="transmembrane region" description="Helical" evidence="1">
    <location>
        <begin position="356"/>
        <end position="376"/>
    </location>
</feature>
<dbReference type="Proteomes" id="UP000198972">
    <property type="component" value="Unassembled WGS sequence"/>
</dbReference>
<dbReference type="SUPFAM" id="SSF82866">
    <property type="entry name" value="Multidrug efflux transporter AcrB transmembrane domain"/>
    <property type="match status" value="2"/>
</dbReference>
<keyword evidence="1" id="KW-1133">Transmembrane helix</keyword>
<dbReference type="AlphaFoldDB" id="A0A1G7VC68"/>
<dbReference type="Gene3D" id="3.30.70.1430">
    <property type="entry name" value="Multidrug efflux transporter AcrB pore domain"/>
    <property type="match status" value="2"/>
</dbReference>
<keyword evidence="3" id="KW-1185">Reference proteome</keyword>
<dbReference type="Gene3D" id="1.20.1640.10">
    <property type="entry name" value="Multidrug efflux transporter AcrB transmembrane domain"/>
    <property type="match status" value="2"/>
</dbReference>
<dbReference type="PANTHER" id="PTHR32063:SF0">
    <property type="entry name" value="SWARMING MOTILITY PROTEIN SWRC"/>
    <property type="match status" value="1"/>
</dbReference>
<organism evidence="2 3">
    <name type="scientific">Fontibacillus panacisegetis</name>
    <dbReference type="NCBI Taxonomy" id="670482"/>
    <lineage>
        <taxon>Bacteria</taxon>
        <taxon>Bacillati</taxon>
        <taxon>Bacillota</taxon>
        <taxon>Bacilli</taxon>
        <taxon>Bacillales</taxon>
        <taxon>Paenibacillaceae</taxon>
        <taxon>Fontibacillus</taxon>
    </lineage>
</organism>
<dbReference type="GO" id="GO:0005886">
    <property type="term" value="C:plasma membrane"/>
    <property type="evidence" value="ECO:0007669"/>
    <property type="project" value="TreeGrafter"/>
</dbReference>
<feature type="transmembrane region" description="Helical" evidence="1">
    <location>
        <begin position="947"/>
        <end position="964"/>
    </location>
</feature>
<feature type="transmembrane region" description="Helical" evidence="1">
    <location>
        <begin position="847"/>
        <end position="866"/>
    </location>
</feature>
<dbReference type="OrthoDB" id="9757876at2"/>
<dbReference type="PANTHER" id="PTHR32063">
    <property type="match status" value="1"/>
</dbReference>
<dbReference type="Gene3D" id="3.30.70.1320">
    <property type="entry name" value="Multidrug efflux transporter AcrB pore domain like"/>
    <property type="match status" value="1"/>
</dbReference>
<keyword evidence="1" id="KW-0472">Membrane</keyword>